<organism evidence="2 3">
    <name type="scientific">Carpinus fangiana</name>
    <dbReference type="NCBI Taxonomy" id="176857"/>
    <lineage>
        <taxon>Eukaryota</taxon>
        <taxon>Viridiplantae</taxon>
        <taxon>Streptophyta</taxon>
        <taxon>Embryophyta</taxon>
        <taxon>Tracheophyta</taxon>
        <taxon>Spermatophyta</taxon>
        <taxon>Magnoliopsida</taxon>
        <taxon>eudicotyledons</taxon>
        <taxon>Gunneridae</taxon>
        <taxon>Pentapetalae</taxon>
        <taxon>rosids</taxon>
        <taxon>fabids</taxon>
        <taxon>Fagales</taxon>
        <taxon>Betulaceae</taxon>
        <taxon>Carpinus</taxon>
    </lineage>
</organism>
<dbReference type="AlphaFoldDB" id="A0A5N6L4C0"/>
<name>A0A5N6L4C0_9ROSI</name>
<accession>A0A5N6L4C0</accession>
<proteinExistence type="predicted"/>
<dbReference type="Proteomes" id="UP000327013">
    <property type="component" value="Unassembled WGS sequence"/>
</dbReference>
<keyword evidence="3" id="KW-1185">Reference proteome</keyword>
<evidence type="ECO:0000313" key="2">
    <source>
        <dbReference type="EMBL" id="KAB8754767.1"/>
    </source>
</evidence>
<feature type="region of interest" description="Disordered" evidence="1">
    <location>
        <begin position="184"/>
        <end position="205"/>
    </location>
</feature>
<evidence type="ECO:0000256" key="1">
    <source>
        <dbReference type="SAM" id="MobiDB-lite"/>
    </source>
</evidence>
<reference evidence="2 3" key="1">
    <citation type="submission" date="2019-06" db="EMBL/GenBank/DDBJ databases">
        <title>A chromosomal-level reference genome of Carpinus fangiana (Coryloideae, Betulaceae).</title>
        <authorList>
            <person name="Yang X."/>
            <person name="Wang Z."/>
            <person name="Zhang L."/>
            <person name="Hao G."/>
            <person name="Liu J."/>
            <person name="Yang Y."/>
        </authorList>
    </citation>
    <scope>NUCLEOTIDE SEQUENCE [LARGE SCALE GENOMIC DNA]</scope>
    <source>
        <strain evidence="2">Cfa_2016G</strain>
        <tissue evidence="2">Leaf</tissue>
    </source>
</reference>
<protein>
    <submittedName>
        <fullName evidence="2">Uncharacterized protein</fullName>
    </submittedName>
</protein>
<evidence type="ECO:0000313" key="3">
    <source>
        <dbReference type="Proteomes" id="UP000327013"/>
    </source>
</evidence>
<comment type="caution">
    <text evidence="2">The sequence shown here is derived from an EMBL/GenBank/DDBJ whole genome shotgun (WGS) entry which is preliminary data.</text>
</comment>
<sequence length="284" mass="32779">MIRQVPVPEQIFALLFPPFEDEVPPTSWQHYVKEYLERETKAERYRFYGPDDARNTLEGKYPGYDYTFPPHRRRLEQWPHHKALFEAMDQLRLSPLEIKQLCCWQGTLAAKHQFEEKNNTKVEDTTGKSVYQRMLCQQRSPLHQRCPECRPRPLLHLRGGQATPYIESHTLHKQPTLPTYQFSSPAPPQSIYAPGTATPRPTWTSEGRNQAELHSVGIALNQRLMAAAVAREQGDDSVSMDPDFEEWFKAQHENGDMLDIDMDFAPFLDLSATLPEQISGDITT</sequence>
<dbReference type="EMBL" id="VIBQ01000099">
    <property type="protein sequence ID" value="KAB8754767.1"/>
    <property type="molecule type" value="Genomic_DNA"/>
</dbReference>
<dbReference type="OrthoDB" id="4106209at2759"/>
<gene>
    <name evidence="2" type="ORF">FH972_026556</name>
</gene>